<evidence type="ECO:0000313" key="2">
    <source>
        <dbReference type="Proteomes" id="UP000007077"/>
    </source>
</evidence>
<protein>
    <submittedName>
        <fullName evidence="1">Uncharacterized protein</fullName>
    </submittedName>
</protein>
<dbReference type="Proteomes" id="UP000007077">
    <property type="component" value="Chromosome"/>
</dbReference>
<dbReference type="HOGENOM" id="CLU_3235755_0_0_6"/>
<proteinExistence type="predicted"/>
<organism evidence="1 2">
    <name type="scientific">Marinobacter adhaerens (strain DSM 23420 / HP15)</name>
    <dbReference type="NCBI Taxonomy" id="225937"/>
    <lineage>
        <taxon>Bacteria</taxon>
        <taxon>Pseudomonadati</taxon>
        <taxon>Pseudomonadota</taxon>
        <taxon>Gammaproteobacteria</taxon>
        <taxon>Pseudomonadales</taxon>
        <taxon>Marinobacteraceae</taxon>
        <taxon>Marinobacter</taxon>
    </lineage>
</organism>
<sequence length="43" mass="4779">MASASPAWPVAGRKVANTMAPRSSRVKVSIRNFMNQDSRRFKA</sequence>
<evidence type="ECO:0000313" key="1">
    <source>
        <dbReference type="EMBL" id="ADP97381.1"/>
    </source>
</evidence>
<dbReference type="EMBL" id="CP001978">
    <property type="protein sequence ID" value="ADP97381.1"/>
    <property type="molecule type" value="Genomic_DNA"/>
</dbReference>
<reference evidence="2" key="2">
    <citation type="submission" date="2010-02" db="EMBL/GenBank/DDBJ databases">
        <title>Complete genome sequence of Marinobacter adhaerens type strain (HP15).</title>
        <authorList>
            <person name="Gaerdes A.A.M."/>
            <person name="Kaeppel E."/>
            <person name="Shezad A."/>
            <person name="Seebah S."/>
            <person name="Teeling H."/>
            <person name="Yarza P."/>
            <person name="Gloeckner F.O."/>
            <person name="Ullrich M.S."/>
        </authorList>
    </citation>
    <scope>NUCLEOTIDE SEQUENCE [LARGE SCALE GENOMIC DNA]</scope>
    <source>
        <strain evidence="2">DSM 23420 / HP15</strain>
    </source>
</reference>
<name>E4PM54_MARAH</name>
<dbReference type="AlphaFoldDB" id="E4PM54"/>
<accession>E4PM54</accession>
<gene>
    <name evidence="1" type="ordered locus">HP15_1617</name>
</gene>
<reference evidence="1 2" key="1">
    <citation type="journal article" date="2010" name="Stand. Genomic Sci.">
        <title>Complete genome sequence of Marinobacter adhaerens type strain (HP15), a diatom-interacting marine microorganism.</title>
        <authorList>
            <person name="Gardes A."/>
            <person name="Kaeppel E."/>
            <person name="Shehzad A."/>
            <person name="Seebah S."/>
            <person name="Teeling H."/>
            <person name="Yarza P."/>
            <person name="Glockner F.O."/>
            <person name="Grossart H.P."/>
            <person name="Ullrich M.S."/>
        </authorList>
    </citation>
    <scope>NUCLEOTIDE SEQUENCE [LARGE SCALE GENOMIC DNA]</scope>
    <source>
        <strain evidence="2">DSM 23420 / HP15</strain>
    </source>
</reference>
<dbReference type="KEGG" id="mad:HP15_1617"/>